<dbReference type="EMBL" id="MQVX01000001">
    <property type="protein sequence ID" value="PQJ15240.1"/>
    <property type="molecule type" value="Genomic_DNA"/>
</dbReference>
<feature type="transmembrane region" description="Helical" evidence="1">
    <location>
        <begin position="14"/>
        <end position="34"/>
    </location>
</feature>
<keyword evidence="1" id="KW-0812">Transmembrane</keyword>
<dbReference type="Proteomes" id="UP000239366">
    <property type="component" value="Unassembled WGS sequence"/>
</dbReference>
<keyword evidence="1" id="KW-1133">Transmembrane helix</keyword>
<accession>A0A2S7T5M6</accession>
<sequence length="531" mass="61435">MLEFLKRVQIIRSISIKATTVIALLMLLIYYGSFMERNYRILPSYLDWTAVPYRIYKNWQRNRPKDIPNIDFKLKEYLVNSEGLQRTNFMLKTGAIGSKDSLRVLFYGQSITRGLNSEHIIDQMQSINPGVKIIFDNKSIGGFTAKHLVRTLEHDVIPFRPDLIVFHVYGGVEDRKLEGIFHQFKTRTTAEVLIYNHHLNAESNLKERNEQWLKDDVGSNKLQELCFKYGFALLDIRSLWKDYLKRNPEILLPVLMKDAIHPNRNGNYLIESAIISAFSEQETAVHWADKNEKLIHEIQLGKGYVTLDSILNTDNAQLIPRSDFLLLTQGKLEVTFTGFRIELISPLNIPSSEGAKVKFLIDGKPLSEWKKTYFVTRPSRSLDYFTPALKRVNLVGTQVRDEYELIITFIDHDKKEISYEVFSKSNGFEGNGSNQSVFESKSGRIRINPSDFYIFESDVHTQSRTSKGFKINWKVQPYIGDYAVYSSKNTQTNDIFELSNKTHKLSIELIEGSRPFPISAFRIYSPHKMNN</sequence>
<dbReference type="GO" id="GO:0016788">
    <property type="term" value="F:hydrolase activity, acting on ester bonds"/>
    <property type="evidence" value="ECO:0007669"/>
    <property type="project" value="UniProtKB-ARBA"/>
</dbReference>
<dbReference type="Gene3D" id="3.40.50.1110">
    <property type="entry name" value="SGNH hydrolase"/>
    <property type="match status" value="1"/>
</dbReference>
<protein>
    <submittedName>
        <fullName evidence="2">Uncharacterized protein</fullName>
    </submittedName>
</protein>
<evidence type="ECO:0000313" key="3">
    <source>
        <dbReference type="Proteomes" id="UP000239366"/>
    </source>
</evidence>
<reference evidence="3" key="1">
    <citation type="submission" date="2016-11" db="EMBL/GenBank/DDBJ databases">
        <title>Trade-off between light-utilization and light-protection in marine flavobacteria.</title>
        <authorList>
            <person name="Kumagai Y."/>
            <person name="Yoshizawa S."/>
            <person name="Kogure K."/>
        </authorList>
    </citation>
    <scope>NUCLEOTIDE SEQUENCE [LARGE SCALE GENOMIC DNA]</scope>
    <source>
        <strain evidence="3">SG-18</strain>
    </source>
</reference>
<evidence type="ECO:0000313" key="2">
    <source>
        <dbReference type="EMBL" id="PQJ15240.1"/>
    </source>
</evidence>
<comment type="caution">
    <text evidence="2">The sequence shown here is derived from an EMBL/GenBank/DDBJ whole genome shotgun (WGS) entry which is preliminary data.</text>
</comment>
<name>A0A2S7T5M6_9FLAO</name>
<keyword evidence="3" id="KW-1185">Reference proteome</keyword>
<organism evidence="2 3">
    <name type="scientific">Aureicoccus marinus</name>
    <dbReference type="NCBI Taxonomy" id="754435"/>
    <lineage>
        <taxon>Bacteria</taxon>
        <taxon>Pseudomonadati</taxon>
        <taxon>Bacteroidota</taxon>
        <taxon>Flavobacteriia</taxon>
        <taxon>Flavobacteriales</taxon>
        <taxon>Flavobacteriaceae</taxon>
        <taxon>Aureicoccus</taxon>
    </lineage>
</organism>
<dbReference type="InterPro" id="IPR036514">
    <property type="entry name" value="SGNH_hydro_sf"/>
</dbReference>
<dbReference type="SUPFAM" id="SSF52266">
    <property type="entry name" value="SGNH hydrolase"/>
    <property type="match status" value="1"/>
</dbReference>
<gene>
    <name evidence="2" type="ORF">BST99_05400</name>
</gene>
<proteinExistence type="predicted"/>
<keyword evidence="1" id="KW-0472">Membrane</keyword>
<dbReference type="AlphaFoldDB" id="A0A2S7T5M6"/>
<evidence type="ECO:0000256" key="1">
    <source>
        <dbReference type="SAM" id="Phobius"/>
    </source>
</evidence>